<reference evidence="2" key="1">
    <citation type="journal article" date="2015" name="PLoS ONE">
        <title>Comprehensive Evaluation of Toxoplasma gondii VEG and Neospora caninum LIV Genomes with Tachyzoite Stage Transcriptome and Proteome Defines Novel Transcript Features.</title>
        <authorList>
            <person name="Ramaprasad A."/>
            <person name="Mourier T."/>
            <person name="Naeem R."/>
            <person name="Malas T.B."/>
            <person name="Moussa E."/>
            <person name="Panigrahi A."/>
            <person name="Vermont S.J."/>
            <person name="Otto T.D."/>
            <person name="Wastling J."/>
            <person name="Pain A."/>
        </authorList>
    </citation>
    <scope>NUCLEOTIDE SEQUENCE</scope>
    <source>
        <strain evidence="2">Liverpool</strain>
    </source>
</reference>
<accession>A0A0F7ULY5</accession>
<organism evidence="2">
    <name type="scientific">Neospora caninum (strain Liverpool)</name>
    <dbReference type="NCBI Taxonomy" id="572307"/>
    <lineage>
        <taxon>Eukaryota</taxon>
        <taxon>Sar</taxon>
        <taxon>Alveolata</taxon>
        <taxon>Apicomplexa</taxon>
        <taxon>Conoidasida</taxon>
        <taxon>Coccidia</taxon>
        <taxon>Eucoccidiorida</taxon>
        <taxon>Eimeriorina</taxon>
        <taxon>Sarcocystidae</taxon>
        <taxon>Neospora</taxon>
    </lineage>
</organism>
<feature type="compositionally biased region" description="Polar residues" evidence="1">
    <location>
        <begin position="21"/>
        <end position="32"/>
    </location>
</feature>
<evidence type="ECO:0000256" key="1">
    <source>
        <dbReference type="SAM" id="MobiDB-lite"/>
    </source>
</evidence>
<sequence length="184" mass="19517">MAVSASTASSEGGLLPGHVGTSLQQVSRSAKSLTPMAYLSSPSTPHSDRSLTINSRPLPTNQKGDFPVSLSAAYGEPEQSSPGAYPHRPVIVIDPPRVGKIEWTGTEREPNVLTRKGPVALQTFVRSGNFFLLCPPLRPHPGVPLDANGAFDFRAFLLSQGTGGVQPLHKQADGNGWAPPIYEP</sequence>
<dbReference type="AlphaFoldDB" id="A0A0F7ULY5"/>
<gene>
    <name evidence="2" type="ORF">BN1204_066095</name>
</gene>
<feature type="region of interest" description="Disordered" evidence="1">
    <location>
        <begin position="1"/>
        <end position="89"/>
    </location>
</feature>
<feature type="compositionally biased region" description="Polar residues" evidence="1">
    <location>
        <begin position="1"/>
        <end position="10"/>
    </location>
</feature>
<evidence type="ECO:0000313" key="2">
    <source>
        <dbReference type="EMBL" id="CEL70943.1"/>
    </source>
</evidence>
<dbReference type="EMBL" id="LN714487">
    <property type="protein sequence ID" value="CEL70943.1"/>
    <property type="molecule type" value="Genomic_DNA"/>
</dbReference>
<proteinExistence type="predicted"/>
<feature type="compositionally biased region" description="Polar residues" evidence="1">
    <location>
        <begin position="40"/>
        <end position="63"/>
    </location>
</feature>
<name>A0A0F7ULY5_NEOCL</name>
<protein>
    <submittedName>
        <fullName evidence="2">Uncharacterized protein</fullName>
    </submittedName>
</protein>